<dbReference type="GO" id="GO:0006744">
    <property type="term" value="P:ubiquinone biosynthetic process"/>
    <property type="evidence" value="ECO:0007669"/>
    <property type="project" value="UniProtKB-UniRule"/>
</dbReference>
<feature type="binding site" evidence="4">
    <location>
        <position position="175"/>
    </location>
    <ligand>
        <name>substrate</name>
    </ligand>
</feature>
<gene>
    <name evidence="4" type="primary">ubiC</name>
    <name evidence="5" type="ORF">ENI96_12985</name>
</gene>
<comment type="caution">
    <text evidence="4">Lacks conserved residue(s) required for the propagation of feature annotation.</text>
</comment>
<evidence type="ECO:0000256" key="2">
    <source>
        <dbReference type="ARBA" id="ARBA00022688"/>
    </source>
</evidence>
<dbReference type="PANTHER" id="PTHR38683:SF1">
    <property type="entry name" value="CHORISMATE PYRUVATE-LYASE"/>
    <property type="match status" value="1"/>
</dbReference>
<dbReference type="SUPFAM" id="SSF64288">
    <property type="entry name" value="Chorismate lyase-like"/>
    <property type="match status" value="1"/>
</dbReference>
<dbReference type="Gene3D" id="3.40.1410.10">
    <property type="entry name" value="Chorismate lyase-like"/>
    <property type="match status" value="1"/>
</dbReference>
<proteinExistence type="inferred from homology"/>
<dbReference type="EMBL" id="DRKP01000162">
    <property type="protein sequence ID" value="HEB97329.1"/>
    <property type="molecule type" value="Genomic_DNA"/>
</dbReference>
<sequence>MRSRREPGWCEWQRLGRSRVPARFVSWLRDDGSLTLRLKCACGDRPFAVRLLRQGWARALPSEARRLRLRRGGLALVREVQLLCDGQPWVFARTLIPATTLRGPGQRLARLGERPLGAVLFADRRVRRGVTEMAELRPGEQLFDSATQGLLPLPNAVWGRRTLFFMAGRPLLVNELFLPTIPGGPG</sequence>
<comment type="caution">
    <text evidence="5">The sequence shown here is derived from an EMBL/GenBank/DDBJ whole genome shotgun (WGS) entry which is preliminary data.</text>
</comment>
<keyword evidence="3 4" id="KW-0456">Lyase</keyword>
<comment type="pathway">
    <text evidence="4">Cofactor biosynthesis; ubiquinone biosynthesis.</text>
</comment>
<evidence type="ECO:0000256" key="4">
    <source>
        <dbReference type="HAMAP-Rule" id="MF_01632"/>
    </source>
</evidence>
<dbReference type="Pfam" id="PF04345">
    <property type="entry name" value="Chor_lyase"/>
    <property type="match status" value="1"/>
</dbReference>
<dbReference type="UniPathway" id="UPA00232"/>
<name>A0A831RRA0_9GAMM</name>
<accession>A0A831RRA0</accession>
<protein>
    <recommendedName>
        <fullName evidence="4">Probable chorismate pyruvate-lyase</fullName>
        <shortName evidence="4">CL</shortName>
        <shortName evidence="4">CPL</shortName>
        <ecNumber evidence="4">4.1.3.40</ecNumber>
    </recommendedName>
</protein>
<feature type="binding site" evidence="4">
    <location>
        <position position="78"/>
    </location>
    <ligand>
        <name>substrate</name>
    </ligand>
</feature>
<keyword evidence="1 4" id="KW-0963">Cytoplasm</keyword>
<reference evidence="5" key="1">
    <citation type="journal article" date="2020" name="mSystems">
        <title>Genome- and Community-Level Interaction Insights into Carbon Utilization and Element Cycling Functions of Hydrothermarchaeota in Hydrothermal Sediment.</title>
        <authorList>
            <person name="Zhou Z."/>
            <person name="Liu Y."/>
            <person name="Xu W."/>
            <person name="Pan J."/>
            <person name="Luo Z.H."/>
            <person name="Li M."/>
        </authorList>
    </citation>
    <scope>NUCLEOTIDE SEQUENCE [LARGE SCALE GENOMIC DNA]</scope>
    <source>
        <strain evidence="5">HyVt-443</strain>
    </source>
</reference>
<comment type="subcellular location">
    <subcellularLocation>
        <location evidence="4">Cytoplasm</location>
    </subcellularLocation>
</comment>
<dbReference type="HAMAP" id="MF_01632">
    <property type="entry name" value="UbiC"/>
    <property type="match status" value="1"/>
</dbReference>
<evidence type="ECO:0000313" key="5">
    <source>
        <dbReference type="EMBL" id="HEB97329.1"/>
    </source>
</evidence>
<evidence type="ECO:0000256" key="3">
    <source>
        <dbReference type="ARBA" id="ARBA00023239"/>
    </source>
</evidence>
<dbReference type="EC" id="4.1.3.40" evidence="4"/>
<dbReference type="GO" id="GO:0005829">
    <property type="term" value="C:cytosol"/>
    <property type="evidence" value="ECO:0007669"/>
    <property type="project" value="TreeGrafter"/>
</dbReference>
<dbReference type="InterPro" id="IPR028978">
    <property type="entry name" value="Chorismate_lyase_/UTRA_dom_sf"/>
</dbReference>
<keyword evidence="4" id="KW-0670">Pyruvate</keyword>
<evidence type="ECO:0000256" key="1">
    <source>
        <dbReference type="ARBA" id="ARBA00022490"/>
    </source>
</evidence>
<comment type="catalytic activity">
    <reaction evidence="4">
        <text>chorismate = 4-hydroxybenzoate + pyruvate</text>
        <dbReference type="Rhea" id="RHEA:16505"/>
        <dbReference type="ChEBI" id="CHEBI:15361"/>
        <dbReference type="ChEBI" id="CHEBI:17879"/>
        <dbReference type="ChEBI" id="CHEBI:29748"/>
        <dbReference type="EC" id="4.1.3.40"/>
    </reaction>
</comment>
<dbReference type="GO" id="GO:0008813">
    <property type="term" value="F:chorismate lyase activity"/>
    <property type="evidence" value="ECO:0007669"/>
    <property type="project" value="UniProtKB-UniRule"/>
</dbReference>
<dbReference type="AlphaFoldDB" id="A0A831RRA0"/>
<organism evidence="5">
    <name type="scientific">Sedimenticola thiotaurini</name>
    <dbReference type="NCBI Taxonomy" id="1543721"/>
    <lineage>
        <taxon>Bacteria</taxon>
        <taxon>Pseudomonadati</taxon>
        <taxon>Pseudomonadota</taxon>
        <taxon>Gammaproteobacteria</taxon>
        <taxon>Chromatiales</taxon>
        <taxon>Sedimenticolaceae</taxon>
        <taxon>Sedimenticola</taxon>
    </lineage>
</organism>
<comment type="similarity">
    <text evidence="4">Belongs to the UbiC family.</text>
</comment>
<dbReference type="InterPro" id="IPR007440">
    <property type="entry name" value="Chorismate--pyruvate_lyase"/>
</dbReference>
<feature type="binding site" evidence="4">
    <location>
        <position position="116"/>
    </location>
    <ligand>
        <name>substrate</name>
    </ligand>
</feature>
<keyword evidence="2 4" id="KW-0831">Ubiquinone biosynthesis</keyword>
<dbReference type="GO" id="GO:0042866">
    <property type="term" value="P:pyruvate biosynthetic process"/>
    <property type="evidence" value="ECO:0007669"/>
    <property type="project" value="UniProtKB-UniRule"/>
</dbReference>
<dbReference type="PANTHER" id="PTHR38683">
    <property type="entry name" value="CHORISMATE PYRUVATE-LYASE"/>
    <property type="match status" value="1"/>
</dbReference>
<comment type="function">
    <text evidence="4">Removes the pyruvyl group from chorismate, with concomitant aromatization of the ring, to provide 4-hydroxybenzoate (4HB) for the ubiquinone pathway.</text>
</comment>
<dbReference type="Proteomes" id="UP000886251">
    <property type="component" value="Unassembled WGS sequence"/>
</dbReference>